<evidence type="ECO:0000256" key="1">
    <source>
        <dbReference type="SAM" id="MobiDB-lite"/>
    </source>
</evidence>
<feature type="compositionally biased region" description="Polar residues" evidence="1">
    <location>
        <begin position="44"/>
        <end position="53"/>
    </location>
</feature>
<evidence type="ECO:0000313" key="2">
    <source>
        <dbReference type="EMBL" id="RKI91997.1"/>
    </source>
</evidence>
<evidence type="ECO:0000313" key="3">
    <source>
        <dbReference type="Proteomes" id="UP000280696"/>
    </source>
</evidence>
<organism evidence="2 3">
    <name type="scientific">Parablautia intestinalis</name>
    <dbReference type="NCBI Taxonomy" id="2320100"/>
    <lineage>
        <taxon>Bacteria</taxon>
        <taxon>Bacillati</taxon>
        <taxon>Bacillota</taxon>
        <taxon>Clostridia</taxon>
        <taxon>Lachnospirales</taxon>
        <taxon>Lachnospiraceae</taxon>
        <taxon>Parablautia</taxon>
    </lineage>
</organism>
<proteinExistence type="predicted"/>
<dbReference type="RefSeq" id="WP_147424579.1">
    <property type="nucleotide sequence ID" value="NZ_RAYQ01000006.1"/>
</dbReference>
<evidence type="ECO:0008006" key="4">
    <source>
        <dbReference type="Google" id="ProtNLM"/>
    </source>
</evidence>
<accession>A0A3A9AKT1</accession>
<dbReference type="EMBL" id="RAYQ01000006">
    <property type="protein sequence ID" value="RKI91997.1"/>
    <property type="molecule type" value="Genomic_DNA"/>
</dbReference>
<protein>
    <recommendedName>
        <fullName evidence="4">Lipoprotein</fullName>
    </recommendedName>
</protein>
<dbReference type="Proteomes" id="UP000280696">
    <property type="component" value="Unassembled WGS sequence"/>
</dbReference>
<dbReference type="AlphaFoldDB" id="A0A3A9AKT1"/>
<sequence length="209" mass="23240">MKKRKVIHYGKKFTVLVCVALTLTITGCSEKSEESGVMVDKIENVQSENQNEGGQKDKKNSEKNEDTEIKKENNNERNSENEEKNKLEKSDNKSQETEILEGDIRSIGESGIVISQVFTEDSEEDEDVMIAYIPAEGSSDEVLITVNFTDSTKYEIKTVVNGGVNGDADVTVTEASFSDLKESSSVVLTGHYISEKEFQAELVSIYDFV</sequence>
<feature type="compositionally biased region" description="Basic and acidic residues" evidence="1">
    <location>
        <begin position="54"/>
        <end position="101"/>
    </location>
</feature>
<keyword evidence="3" id="KW-1185">Reference proteome</keyword>
<name>A0A3A9AKT1_9FIRM</name>
<dbReference type="PROSITE" id="PS51257">
    <property type="entry name" value="PROKAR_LIPOPROTEIN"/>
    <property type="match status" value="1"/>
</dbReference>
<reference evidence="2 3" key="1">
    <citation type="submission" date="2018-09" db="EMBL/GenBank/DDBJ databases">
        <title>Murine metabolic-syndrome-specific gut microbial biobank.</title>
        <authorList>
            <person name="Liu C."/>
        </authorList>
    </citation>
    <scope>NUCLEOTIDE SEQUENCE [LARGE SCALE GENOMIC DNA]</scope>
    <source>
        <strain evidence="2 3">0.1xD8-82</strain>
    </source>
</reference>
<dbReference type="OrthoDB" id="9813191at2"/>
<feature type="region of interest" description="Disordered" evidence="1">
    <location>
        <begin position="32"/>
        <end position="101"/>
    </location>
</feature>
<gene>
    <name evidence="2" type="ORF">D7V94_07925</name>
</gene>
<comment type="caution">
    <text evidence="2">The sequence shown here is derived from an EMBL/GenBank/DDBJ whole genome shotgun (WGS) entry which is preliminary data.</text>
</comment>